<dbReference type="Proteomes" id="UP000245609">
    <property type="component" value="Unassembled WGS sequence"/>
</dbReference>
<dbReference type="GO" id="GO:0006520">
    <property type="term" value="P:amino acid metabolic process"/>
    <property type="evidence" value="ECO:0007669"/>
    <property type="project" value="InterPro"/>
</dbReference>
<comment type="caution">
    <text evidence="8">The sequence shown here is derived from an EMBL/GenBank/DDBJ whole genome shotgun (WGS) entry which is preliminary data.</text>
</comment>
<feature type="active site" description="Proton acceptor" evidence="5">
    <location>
        <position position="145"/>
    </location>
</feature>
<accession>A0A2T9ZGX7</accession>
<organism evidence="8 9">
    <name type="scientific">Smittium megazygosporum</name>
    <dbReference type="NCBI Taxonomy" id="133381"/>
    <lineage>
        <taxon>Eukaryota</taxon>
        <taxon>Fungi</taxon>
        <taxon>Fungi incertae sedis</taxon>
        <taxon>Zoopagomycota</taxon>
        <taxon>Kickxellomycotina</taxon>
        <taxon>Harpellomycetes</taxon>
        <taxon>Harpellales</taxon>
        <taxon>Legeriomycetaceae</taxon>
        <taxon>Smittium</taxon>
    </lineage>
</organism>
<dbReference type="STRING" id="133381.A0A2T9ZGX7"/>
<keyword evidence="9" id="KW-1185">Reference proteome</keyword>
<dbReference type="FunFam" id="3.40.630.10:FF:000019">
    <property type="entry name" value="Aminoacylase 1"/>
    <property type="match status" value="1"/>
</dbReference>
<feature type="binding site" evidence="6">
    <location>
        <position position="146"/>
    </location>
    <ligand>
        <name>Zn(2+)</name>
        <dbReference type="ChEBI" id="CHEBI:29105"/>
        <label>2</label>
    </ligand>
</feature>
<dbReference type="Gene3D" id="3.30.70.360">
    <property type="match status" value="1"/>
</dbReference>
<feature type="binding site" evidence="6">
    <location>
        <position position="111"/>
    </location>
    <ligand>
        <name>Zn(2+)</name>
        <dbReference type="ChEBI" id="CHEBI:29105"/>
        <label>2</label>
    </ligand>
</feature>
<feature type="binding site" evidence="6">
    <location>
        <position position="373"/>
    </location>
    <ligand>
        <name>Zn(2+)</name>
        <dbReference type="ChEBI" id="CHEBI:29105"/>
        <label>2</label>
    </ligand>
</feature>
<reference evidence="8 9" key="1">
    <citation type="journal article" date="2018" name="MBio">
        <title>Comparative Genomics Reveals the Core Gene Toolbox for the Fungus-Insect Symbiosis.</title>
        <authorList>
            <person name="Wang Y."/>
            <person name="Stata M."/>
            <person name="Wang W."/>
            <person name="Stajich J.E."/>
            <person name="White M.M."/>
            <person name="Moncalvo J.M."/>
        </authorList>
    </citation>
    <scope>NUCLEOTIDE SEQUENCE [LARGE SCALE GENOMIC DNA]</scope>
    <source>
        <strain evidence="8 9">SC-DP-2</strain>
    </source>
</reference>
<evidence type="ECO:0000259" key="7">
    <source>
        <dbReference type="Pfam" id="PF07687"/>
    </source>
</evidence>
<keyword evidence="2" id="KW-0963">Cytoplasm</keyword>
<dbReference type="SUPFAM" id="SSF53187">
    <property type="entry name" value="Zn-dependent exopeptidases"/>
    <property type="match status" value="1"/>
</dbReference>
<evidence type="ECO:0000256" key="2">
    <source>
        <dbReference type="ARBA" id="ARBA00022490"/>
    </source>
</evidence>
<comment type="similarity">
    <text evidence="1">Belongs to the peptidase M20A family.</text>
</comment>
<keyword evidence="3 6" id="KW-0479">Metal-binding</keyword>
<comment type="cofactor">
    <cofactor evidence="6">
        <name>Zn(2+)</name>
        <dbReference type="ChEBI" id="CHEBI:29105"/>
    </cofactor>
    <text evidence="6">Binds 2 Zn(2+) ions per subunit.</text>
</comment>
<evidence type="ECO:0000256" key="4">
    <source>
        <dbReference type="ARBA" id="ARBA00022833"/>
    </source>
</evidence>
<dbReference type="InterPro" id="IPR002933">
    <property type="entry name" value="Peptidase_M20"/>
</dbReference>
<feature type="domain" description="Peptidase M20 dimerisation" evidence="7">
    <location>
        <begin position="186"/>
        <end position="301"/>
    </location>
</feature>
<dbReference type="GO" id="GO:0046872">
    <property type="term" value="F:metal ion binding"/>
    <property type="evidence" value="ECO:0007669"/>
    <property type="project" value="UniProtKB-KW"/>
</dbReference>
<dbReference type="PANTHER" id="PTHR45892:SF1">
    <property type="entry name" value="AMINOACYLASE-1"/>
    <property type="match status" value="1"/>
</dbReference>
<dbReference type="Gene3D" id="3.40.630.10">
    <property type="entry name" value="Zn peptidases"/>
    <property type="match status" value="1"/>
</dbReference>
<feature type="binding site" evidence="6">
    <location>
        <position position="111"/>
    </location>
    <ligand>
        <name>Zn(2+)</name>
        <dbReference type="ChEBI" id="CHEBI:29105"/>
        <label>1</label>
    </ligand>
</feature>
<feature type="active site" evidence="5">
    <location>
        <position position="77"/>
    </location>
</feature>
<dbReference type="NCBIfam" id="TIGR01880">
    <property type="entry name" value="Ac-peptdase-euk"/>
    <property type="match status" value="1"/>
</dbReference>
<dbReference type="PIRSF" id="PIRSF036696">
    <property type="entry name" value="ACY-1"/>
    <property type="match status" value="1"/>
</dbReference>
<evidence type="ECO:0000256" key="6">
    <source>
        <dbReference type="PIRSR" id="PIRSR036696-2"/>
    </source>
</evidence>
<feature type="binding site" evidence="6">
    <location>
        <position position="173"/>
    </location>
    <ligand>
        <name>Zn(2+)</name>
        <dbReference type="ChEBI" id="CHEBI:29105"/>
        <label>1</label>
    </ligand>
</feature>
<dbReference type="AlphaFoldDB" id="A0A2T9ZGX7"/>
<dbReference type="Pfam" id="PF07687">
    <property type="entry name" value="M20_dimer"/>
    <property type="match status" value="1"/>
</dbReference>
<dbReference type="InterPro" id="IPR011650">
    <property type="entry name" value="Peptidase_M20_dimer"/>
</dbReference>
<dbReference type="InterPro" id="IPR036264">
    <property type="entry name" value="Bact_exopeptidase_dim_dom"/>
</dbReference>
<dbReference type="Pfam" id="PF01546">
    <property type="entry name" value="Peptidase_M20"/>
    <property type="match status" value="1"/>
</dbReference>
<sequence length="404" mass="45459">MKPETPSVARFREYLQIQTIHPKPDYETCKQYLKRQADEIGLEFKSIEYVAGKPVIIMTLIGTNPELPSIILNSHTDVVPVFEEFWDYPPFSAERVPEGDDVKIYARGSQDMKIVGSCYLEAIRNLKAAGKSLSRTLHLTFVPDEEIGGIDGMAHFVKSQDFKDLNAGFALDEGIANTGSELYAFYGERNKNQVKFTARGETGHGSQFIKNTAVSKLVGLSSDLLQFREAEENKLVQKYGEANQTNLGESTTLNITMIDGGVQANVVPENFSAVVDIRVNPHVQIDEFNNYLKDLTKKHDVELQYIDTPRQGQMTDISEKNKYWVTLQKVLQSKGLKTIDAIFPAATDSRYLRDAGIPAIGVSPLRNIPVLLHVHNEFIYESLFFEGIDMYTDLIYELANLENC</sequence>
<dbReference type="PANTHER" id="PTHR45892">
    <property type="entry name" value="AMINOACYLASE-1"/>
    <property type="match status" value="1"/>
</dbReference>
<keyword evidence="4 6" id="KW-0862">Zinc</keyword>
<dbReference type="EMBL" id="MBFS01000185">
    <property type="protein sequence ID" value="PVV03843.1"/>
    <property type="molecule type" value="Genomic_DNA"/>
</dbReference>
<dbReference type="SUPFAM" id="SSF55031">
    <property type="entry name" value="Bacterial exopeptidase dimerisation domain"/>
    <property type="match status" value="1"/>
</dbReference>
<proteinExistence type="inferred from homology"/>
<evidence type="ECO:0000256" key="5">
    <source>
        <dbReference type="PIRSR" id="PIRSR036696-1"/>
    </source>
</evidence>
<evidence type="ECO:0000256" key="3">
    <source>
        <dbReference type="ARBA" id="ARBA00022723"/>
    </source>
</evidence>
<dbReference type="OrthoDB" id="3064516at2759"/>
<name>A0A2T9ZGX7_9FUNG</name>
<evidence type="ECO:0000256" key="1">
    <source>
        <dbReference type="ARBA" id="ARBA00006247"/>
    </source>
</evidence>
<protein>
    <recommendedName>
        <fullName evidence="7">Peptidase M20 dimerisation domain-containing protein</fullName>
    </recommendedName>
</protein>
<dbReference type="GO" id="GO:0005737">
    <property type="term" value="C:cytoplasm"/>
    <property type="evidence" value="ECO:0007669"/>
    <property type="project" value="InterPro"/>
</dbReference>
<dbReference type="InterPro" id="IPR052083">
    <property type="entry name" value="Aminoacylase-1_M20A"/>
</dbReference>
<gene>
    <name evidence="8" type="ORF">BB560_001654</name>
</gene>
<evidence type="ECO:0000313" key="9">
    <source>
        <dbReference type="Proteomes" id="UP000245609"/>
    </source>
</evidence>
<dbReference type="Gene3D" id="1.10.150.900">
    <property type="match status" value="1"/>
</dbReference>
<evidence type="ECO:0000313" key="8">
    <source>
        <dbReference type="EMBL" id="PVV03843.1"/>
    </source>
</evidence>
<dbReference type="GO" id="GO:0004046">
    <property type="term" value="F:aminoacylase activity"/>
    <property type="evidence" value="ECO:0007669"/>
    <property type="project" value="InterPro"/>
</dbReference>
<feature type="binding site" evidence="6">
    <location>
        <position position="75"/>
    </location>
    <ligand>
        <name>Zn(2+)</name>
        <dbReference type="ChEBI" id="CHEBI:29105"/>
        <label>1</label>
    </ligand>
</feature>
<dbReference type="InterPro" id="IPR010159">
    <property type="entry name" value="N-acyl_aa_amidohydrolase"/>
</dbReference>